<dbReference type="FunFam" id="3.80.10.10:FF:000299">
    <property type="entry name" value="Piriformospora indica-insensitive protein 2"/>
    <property type="match status" value="1"/>
</dbReference>
<evidence type="ECO:0000256" key="10">
    <source>
        <dbReference type="ARBA" id="ARBA00022729"/>
    </source>
</evidence>
<evidence type="ECO:0000256" key="15">
    <source>
        <dbReference type="ARBA" id="ARBA00022989"/>
    </source>
</evidence>
<dbReference type="GO" id="GO:0009791">
    <property type="term" value="P:post-embryonic development"/>
    <property type="evidence" value="ECO:0007669"/>
    <property type="project" value="UniProtKB-ARBA"/>
</dbReference>
<dbReference type="FunFam" id="3.80.10.10:FF:000383">
    <property type="entry name" value="Leucine-rich repeat receptor protein kinase EMS1"/>
    <property type="match status" value="1"/>
</dbReference>
<feature type="domain" description="Protein kinase" evidence="23">
    <location>
        <begin position="579"/>
        <end position="850"/>
    </location>
</feature>
<dbReference type="Gene3D" id="3.30.200.20">
    <property type="entry name" value="Phosphorylase Kinase, domain 1"/>
    <property type="match status" value="1"/>
</dbReference>
<dbReference type="EMBL" id="SDRB02005547">
    <property type="protein sequence ID" value="THG14094.1"/>
    <property type="molecule type" value="Genomic_DNA"/>
</dbReference>
<dbReference type="FunFam" id="3.80.10.10:FF:000400">
    <property type="entry name" value="Nuclear pore complex protein NUP107"/>
    <property type="match status" value="1"/>
</dbReference>
<evidence type="ECO:0000313" key="24">
    <source>
        <dbReference type="EMBL" id="THG14094.1"/>
    </source>
</evidence>
<feature type="transmembrane region" description="Helical" evidence="22">
    <location>
        <begin position="12"/>
        <end position="33"/>
    </location>
</feature>
<dbReference type="SMART" id="SM00369">
    <property type="entry name" value="LRR_TYP"/>
    <property type="match status" value="8"/>
</dbReference>
<evidence type="ECO:0000256" key="19">
    <source>
        <dbReference type="ARBA" id="ARBA00047899"/>
    </source>
</evidence>
<dbReference type="Gene3D" id="1.10.510.10">
    <property type="entry name" value="Transferase(Phosphotransferase) domain 1"/>
    <property type="match status" value="1"/>
</dbReference>
<dbReference type="GO" id="GO:0005886">
    <property type="term" value="C:plasma membrane"/>
    <property type="evidence" value="ECO:0007669"/>
    <property type="project" value="UniProtKB-SubCell"/>
</dbReference>
<dbReference type="InterPro" id="IPR017441">
    <property type="entry name" value="Protein_kinase_ATP_BS"/>
</dbReference>
<dbReference type="EC" id="2.7.11.1" evidence="3"/>
<dbReference type="InterPro" id="IPR011009">
    <property type="entry name" value="Kinase-like_dom_sf"/>
</dbReference>
<keyword evidence="15 22" id="KW-1133">Transmembrane helix</keyword>
<keyword evidence="13" id="KW-0418">Kinase</keyword>
<gene>
    <name evidence="24" type="ORF">TEA_009352</name>
</gene>
<evidence type="ECO:0000256" key="21">
    <source>
        <dbReference type="PROSITE-ProRule" id="PRU10141"/>
    </source>
</evidence>
<keyword evidence="5" id="KW-0723">Serine/threonine-protein kinase</keyword>
<keyword evidence="16 22" id="KW-0472">Membrane</keyword>
<keyword evidence="7" id="KW-0433">Leucine-rich repeat</keyword>
<dbReference type="Proteomes" id="UP000306102">
    <property type="component" value="Unassembled WGS sequence"/>
</dbReference>
<dbReference type="PROSITE" id="PS50011">
    <property type="entry name" value="PROTEIN_KINASE_DOM"/>
    <property type="match status" value="1"/>
</dbReference>
<keyword evidence="18" id="KW-0325">Glycoprotein</keyword>
<proteinExistence type="predicted"/>
<keyword evidence="9 22" id="KW-0812">Transmembrane</keyword>
<comment type="catalytic activity">
    <reaction evidence="20">
        <text>L-seryl-[protein] + ATP = O-phospho-L-seryl-[protein] + ADP + H(+)</text>
        <dbReference type="Rhea" id="RHEA:17989"/>
        <dbReference type="Rhea" id="RHEA-COMP:9863"/>
        <dbReference type="Rhea" id="RHEA-COMP:11604"/>
        <dbReference type="ChEBI" id="CHEBI:15378"/>
        <dbReference type="ChEBI" id="CHEBI:29999"/>
        <dbReference type="ChEBI" id="CHEBI:30616"/>
        <dbReference type="ChEBI" id="CHEBI:83421"/>
        <dbReference type="ChEBI" id="CHEBI:456216"/>
        <dbReference type="EC" id="2.7.11.1"/>
    </reaction>
</comment>
<dbReference type="PRINTS" id="PR00019">
    <property type="entry name" value="LEURICHRPT"/>
</dbReference>
<dbReference type="STRING" id="542762.A0A4S4EE00"/>
<evidence type="ECO:0000256" key="14">
    <source>
        <dbReference type="ARBA" id="ARBA00022840"/>
    </source>
</evidence>
<evidence type="ECO:0000256" key="1">
    <source>
        <dbReference type="ARBA" id="ARBA00004236"/>
    </source>
</evidence>
<dbReference type="Pfam" id="PF00069">
    <property type="entry name" value="Pkinase"/>
    <property type="match status" value="1"/>
</dbReference>
<evidence type="ECO:0000256" key="5">
    <source>
        <dbReference type="ARBA" id="ARBA00022527"/>
    </source>
</evidence>
<dbReference type="InterPro" id="IPR003591">
    <property type="entry name" value="Leu-rich_rpt_typical-subtyp"/>
</dbReference>
<feature type="binding site" evidence="21">
    <location>
        <position position="607"/>
    </location>
    <ligand>
        <name>ATP</name>
        <dbReference type="ChEBI" id="CHEBI:30616"/>
    </ligand>
</feature>
<keyword evidence="12 21" id="KW-0547">Nucleotide-binding</keyword>
<evidence type="ECO:0000256" key="3">
    <source>
        <dbReference type="ARBA" id="ARBA00012513"/>
    </source>
</evidence>
<evidence type="ECO:0000256" key="18">
    <source>
        <dbReference type="ARBA" id="ARBA00023180"/>
    </source>
</evidence>
<keyword evidence="6" id="KW-0597">Phosphoprotein</keyword>
<evidence type="ECO:0000256" key="2">
    <source>
        <dbReference type="ARBA" id="ARBA00004479"/>
    </source>
</evidence>
<evidence type="ECO:0000256" key="4">
    <source>
        <dbReference type="ARBA" id="ARBA00022475"/>
    </source>
</evidence>
<dbReference type="InterPro" id="IPR032675">
    <property type="entry name" value="LRR_dom_sf"/>
</dbReference>
<keyword evidence="14 21" id="KW-0067">ATP-binding</keyword>
<keyword evidence="10" id="KW-0732">Signal</keyword>
<dbReference type="InterPro" id="IPR051716">
    <property type="entry name" value="Plant_RL_S/T_kinase"/>
</dbReference>
<evidence type="ECO:0000256" key="16">
    <source>
        <dbReference type="ARBA" id="ARBA00023136"/>
    </source>
</evidence>
<evidence type="ECO:0000256" key="9">
    <source>
        <dbReference type="ARBA" id="ARBA00022692"/>
    </source>
</evidence>
<dbReference type="AlphaFoldDB" id="A0A4S4EE00"/>
<keyword evidence="11" id="KW-0677">Repeat</keyword>
<evidence type="ECO:0000256" key="6">
    <source>
        <dbReference type="ARBA" id="ARBA00022553"/>
    </source>
</evidence>
<dbReference type="PROSITE" id="PS00107">
    <property type="entry name" value="PROTEIN_KINASE_ATP"/>
    <property type="match status" value="1"/>
</dbReference>
<comment type="catalytic activity">
    <reaction evidence="19">
        <text>L-threonyl-[protein] + ATP = O-phospho-L-threonyl-[protein] + ADP + H(+)</text>
        <dbReference type="Rhea" id="RHEA:46608"/>
        <dbReference type="Rhea" id="RHEA-COMP:11060"/>
        <dbReference type="Rhea" id="RHEA-COMP:11605"/>
        <dbReference type="ChEBI" id="CHEBI:15378"/>
        <dbReference type="ChEBI" id="CHEBI:30013"/>
        <dbReference type="ChEBI" id="CHEBI:30616"/>
        <dbReference type="ChEBI" id="CHEBI:61977"/>
        <dbReference type="ChEBI" id="CHEBI:456216"/>
        <dbReference type="EC" id="2.7.11.1"/>
    </reaction>
</comment>
<dbReference type="SUPFAM" id="SSF52047">
    <property type="entry name" value="RNI-like"/>
    <property type="match status" value="1"/>
</dbReference>
<evidence type="ECO:0000256" key="17">
    <source>
        <dbReference type="ARBA" id="ARBA00023170"/>
    </source>
</evidence>
<dbReference type="InterPro" id="IPR001611">
    <property type="entry name" value="Leu-rich_rpt"/>
</dbReference>
<dbReference type="Pfam" id="PF00560">
    <property type="entry name" value="LRR_1"/>
    <property type="match status" value="4"/>
</dbReference>
<dbReference type="FunFam" id="1.10.510.10:FF:000445">
    <property type="entry name" value="MDIS1-interacting receptor like kinase 2"/>
    <property type="match status" value="1"/>
</dbReference>
<dbReference type="SMART" id="SM00365">
    <property type="entry name" value="LRR_SD22"/>
    <property type="match status" value="9"/>
</dbReference>
<dbReference type="GO" id="GO:0051707">
    <property type="term" value="P:response to other organism"/>
    <property type="evidence" value="ECO:0007669"/>
    <property type="project" value="UniProtKB-ARBA"/>
</dbReference>
<feature type="transmembrane region" description="Helical" evidence="22">
    <location>
        <begin position="514"/>
        <end position="535"/>
    </location>
</feature>
<keyword evidence="25" id="KW-1185">Reference proteome</keyword>
<dbReference type="PROSITE" id="PS00109">
    <property type="entry name" value="PROTEIN_KINASE_TYR"/>
    <property type="match status" value="1"/>
</dbReference>
<dbReference type="Gene3D" id="3.80.10.10">
    <property type="entry name" value="Ribonuclease Inhibitor"/>
    <property type="match status" value="4"/>
</dbReference>
<dbReference type="InterPro" id="IPR000719">
    <property type="entry name" value="Prot_kinase_dom"/>
</dbReference>
<dbReference type="GO" id="GO:0004674">
    <property type="term" value="F:protein serine/threonine kinase activity"/>
    <property type="evidence" value="ECO:0007669"/>
    <property type="project" value="UniProtKB-KW"/>
</dbReference>
<dbReference type="InterPro" id="IPR055414">
    <property type="entry name" value="LRR_R13L4/SHOC2-like"/>
</dbReference>
<sequence length="877" mass="97396">MSKNGTTCSFLYYSSAIVIAAVCMAVINTSLLTSASAKSSLSMIEAKALLNSNWWGNFSSTNHCELMGITCNWAGSVTHLQLGRKCHSIGQEVSFNSSAMSPYCSFLFHPRKLESMNWTSLPNLEQLNLLSCNLTGSIPEEIGTLSKLTDLYLSRNNLEGLIPSSIGQLTNLTHLDLSSNRLSGPIPSSIGQLTNLTYLNLFSNQLNGSIPPEIGKLENLDHICIAGNILSGPIPSSIGQLTNLLSLDLSSNRLNGSIPSEIGKLKNLIQMFIGGNILSDPIPSSIGQLTNLIHLDLSSNRLNSSIPPEIGKLENLITMHLGVNSLHGIIPVEIGDLTQLIYLNLTDNLLKGKIPSSIGQLKNLEVLDMSANQINNIPTELGHLSNLRNLSLSWNQLLGQISPIKILYQLQYLDLSHNLLSGLIPKELEQIKFLENMNLSDNYLNGTIPTGLTNLFYLRHLDLSHNNLSGEVPSSLCYIEDLDLSYNRLKGQIPQHRYDCPPLYEARNCSKKKIVKFTLIISLPIIVFLAFLAFACFRCHKAQKNKIEARAMKNGDICSIWNYDGRIAYKDIVKATDDFDIRHCIGTGGYGSVYRAQLPSGKVIALKKLHHLEAEEPAFDKSFRNEVQMLTNVRHRNIIKLYGFCLHNRCMFLVYEYMERGSLFCFLRADADAVELGWTLRVNIVKAIAYALSYLHHDCTPPIVHRDISSNNILLNSKLEAFVSDFGTARLLHLDSSNQTVIAGTYGYIAPEFAYTMVVTEKCDVYSFGVVALETIMGRHPGELLSSLESPSTRNIMLADVLDLRLPLPTNPMVVGNIVLVARMAIACLHSKPRSRPTMLRVSQEFQSYRKTFATPLCAISLLQLWNAEMDFYPINE</sequence>
<evidence type="ECO:0000256" key="11">
    <source>
        <dbReference type="ARBA" id="ARBA00022737"/>
    </source>
</evidence>
<dbReference type="PANTHER" id="PTHR48053">
    <property type="entry name" value="LEUCINE RICH REPEAT FAMILY PROTEIN, EXPRESSED"/>
    <property type="match status" value="1"/>
</dbReference>
<evidence type="ECO:0000256" key="20">
    <source>
        <dbReference type="ARBA" id="ARBA00048679"/>
    </source>
</evidence>
<dbReference type="FunFam" id="3.30.200.20:FF:000309">
    <property type="entry name" value="Leucine-rich repeat receptor protein kinase MSP1"/>
    <property type="match status" value="1"/>
</dbReference>
<dbReference type="SUPFAM" id="SSF56112">
    <property type="entry name" value="Protein kinase-like (PK-like)"/>
    <property type="match status" value="1"/>
</dbReference>
<comment type="caution">
    <text evidence="24">The sequence shown here is derived from an EMBL/GenBank/DDBJ whole genome shotgun (WGS) entry which is preliminary data.</text>
</comment>
<dbReference type="PANTHER" id="PTHR48053:SF126">
    <property type="entry name" value="MDIS1-INTERACTING RECEPTOR LIKE KINASE 2-LIKE ISOFORM X1"/>
    <property type="match status" value="1"/>
</dbReference>
<evidence type="ECO:0000259" key="23">
    <source>
        <dbReference type="PROSITE" id="PS50011"/>
    </source>
</evidence>
<dbReference type="GO" id="GO:0006952">
    <property type="term" value="P:defense response"/>
    <property type="evidence" value="ECO:0007669"/>
    <property type="project" value="UniProtKB-ARBA"/>
</dbReference>
<dbReference type="PROSITE" id="PS51450">
    <property type="entry name" value="LRR"/>
    <property type="match status" value="4"/>
</dbReference>
<dbReference type="GO" id="GO:0005524">
    <property type="term" value="F:ATP binding"/>
    <property type="evidence" value="ECO:0007669"/>
    <property type="project" value="UniProtKB-UniRule"/>
</dbReference>
<keyword evidence="17" id="KW-0675">Receptor</keyword>
<dbReference type="Pfam" id="PF23598">
    <property type="entry name" value="LRR_14"/>
    <property type="match status" value="2"/>
</dbReference>
<dbReference type="FunFam" id="3.80.10.10:FF:000453">
    <property type="entry name" value="Leucine-rich receptor-like protein kinase family protein"/>
    <property type="match status" value="1"/>
</dbReference>
<evidence type="ECO:0000313" key="25">
    <source>
        <dbReference type="Proteomes" id="UP000306102"/>
    </source>
</evidence>
<accession>A0A4S4EE00</accession>
<reference evidence="24 25" key="1">
    <citation type="journal article" date="2018" name="Proc. Natl. Acad. Sci. U.S.A.">
        <title>Draft genome sequence of Camellia sinensis var. sinensis provides insights into the evolution of the tea genome and tea quality.</title>
        <authorList>
            <person name="Wei C."/>
            <person name="Yang H."/>
            <person name="Wang S."/>
            <person name="Zhao J."/>
            <person name="Liu C."/>
            <person name="Gao L."/>
            <person name="Xia E."/>
            <person name="Lu Y."/>
            <person name="Tai Y."/>
            <person name="She G."/>
            <person name="Sun J."/>
            <person name="Cao H."/>
            <person name="Tong W."/>
            <person name="Gao Q."/>
            <person name="Li Y."/>
            <person name="Deng W."/>
            <person name="Jiang X."/>
            <person name="Wang W."/>
            <person name="Chen Q."/>
            <person name="Zhang S."/>
            <person name="Li H."/>
            <person name="Wu J."/>
            <person name="Wang P."/>
            <person name="Li P."/>
            <person name="Shi C."/>
            <person name="Zheng F."/>
            <person name="Jian J."/>
            <person name="Huang B."/>
            <person name="Shan D."/>
            <person name="Shi M."/>
            <person name="Fang C."/>
            <person name="Yue Y."/>
            <person name="Li F."/>
            <person name="Li D."/>
            <person name="Wei S."/>
            <person name="Han B."/>
            <person name="Jiang C."/>
            <person name="Yin Y."/>
            <person name="Xia T."/>
            <person name="Zhang Z."/>
            <person name="Bennetzen J.L."/>
            <person name="Zhao S."/>
            <person name="Wan X."/>
        </authorList>
    </citation>
    <scope>NUCLEOTIDE SEQUENCE [LARGE SCALE GENOMIC DNA]</scope>
    <source>
        <strain evidence="25">cv. Shuchazao</strain>
        <tissue evidence="24">Leaf</tissue>
    </source>
</reference>
<keyword evidence="4" id="KW-1003">Cell membrane</keyword>
<dbReference type="SUPFAM" id="SSF52058">
    <property type="entry name" value="L domain-like"/>
    <property type="match status" value="1"/>
</dbReference>
<evidence type="ECO:0000256" key="12">
    <source>
        <dbReference type="ARBA" id="ARBA00022741"/>
    </source>
</evidence>
<comment type="subcellular location">
    <subcellularLocation>
        <location evidence="1">Cell membrane</location>
    </subcellularLocation>
    <subcellularLocation>
        <location evidence="2">Membrane</location>
        <topology evidence="2">Single-pass type I membrane protein</topology>
    </subcellularLocation>
</comment>
<evidence type="ECO:0000256" key="13">
    <source>
        <dbReference type="ARBA" id="ARBA00022777"/>
    </source>
</evidence>
<evidence type="ECO:0000256" key="22">
    <source>
        <dbReference type="SAM" id="Phobius"/>
    </source>
</evidence>
<evidence type="ECO:0000256" key="8">
    <source>
        <dbReference type="ARBA" id="ARBA00022679"/>
    </source>
</evidence>
<keyword evidence="8" id="KW-0808">Transferase</keyword>
<name>A0A4S4EE00_CAMSN</name>
<protein>
    <recommendedName>
        <fullName evidence="3">non-specific serine/threonine protein kinase</fullName>
        <ecNumber evidence="3">2.7.11.1</ecNumber>
    </recommendedName>
</protein>
<dbReference type="InterPro" id="IPR008266">
    <property type="entry name" value="Tyr_kinase_AS"/>
</dbReference>
<evidence type="ECO:0000256" key="7">
    <source>
        <dbReference type="ARBA" id="ARBA00022614"/>
    </source>
</evidence>
<organism evidence="24 25">
    <name type="scientific">Camellia sinensis var. sinensis</name>
    <name type="common">China tea</name>
    <dbReference type="NCBI Taxonomy" id="542762"/>
    <lineage>
        <taxon>Eukaryota</taxon>
        <taxon>Viridiplantae</taxon>
        <taxon>Streptophyta</taxon>
        <taxon>Embryophyta</taxon>
        <taxon>Tracheophyta</taxon>
        <taxon>Spermatophyta</taxon>
        <taxon>Magnoliopsida</taxon>
        <taxon>eudicotyledons</taxon>
        <taxon>Gunneridae</taxon>
        <taxon>Pentapetalae</taxon>
        <taxon>asterids</taxon>
        <taxon>Ericales</taxon>
        <taxon>Theaceae</taxon>
        <taxon>Camellia</taxon>
    </lineage>
</organism>